<sequence>MFSEDSIESGACGMPLHPQPFATGTTQHYTDQSAMSAVDLITSTSTIGLEPVDLDEVRKIQARMPASDPDAPVGSNKNPIRIIQQGSQFITTQNVSDESLQQIVQVLTNRALVDDTVGAGCVEKGSVSKVCAIFNRFTNKRIVFRVTRAKRRRRPSSDFGEDDHGDGRSRSFDDVRSRHSFVVGRRTMSVEEELDGSKRQPSCRKRRKRRGSEDDDPDFEPDLPEEEVLPFPIVRKKSSAGRVSKPPKHLVKDYKHLHLEDLGTRDEAGHSDTDELDDSDGGYSDYINAGLSDDTSEGAAKPRSYDCTVCKKSFSSRAGLARHKSLKHNPNGIKPAGPWSNPYFAAVRRRKKLKEALEKATNEDLIEFAAPRVAKVMSLWDYMLIRTEDGDPPLPYVPKLLIEFMSLVERVRSFLADQLEPCRSTKRSSTPSSPAVVTERGKDTPIDDHEEFLSGRPAPASVKRRRQEQRRLRDQQLQRVSPLEEAPQRLAEDLANAPDSLLPASISASPQPALTDSSALNTTECKVPQSDQEERAASKFGQFEQGALGSLSTTALTAPNPTLSSSQGSSDTLIPAPLAITGTRMTVENVNMNQTPSSPSASTINQSLPQREGLSSYAPSYTEGRNEEEEETDKGTEDGVTSSGATIVKISTKELSCAVSLPLGCYKVREPLCTEYLSRRYRSTLTSRWLAGLSKPDDEGSAAEGALSSKDGQVNYAGLPGRRKRTQVAITDGSCTPATTVGVSSLDAGVITEAADEGHLLKPGTEDVNNTFSDSHLSSPVPSSFLWSGTMFSMSGEGLGYPVPEEWIASGAFLPVLSEDGQPSELAMEAVSGRLFHRPSGQLVTVVNADSQYTTVADSPDNAPSSGGDNRALGAVQPRRQQEKVKCEEESFSMSSPTVPAAPSVVQQAALVDLSTLFPGVTVTELSPGVCLVEKPNGMRFNVEHGGEGITLETLQAILSMDD</sequence>
<dbReference type="EMBL" id="GEEE01000326">
    <property type="protein sequence ID" value="JAP62899.1"/>
    <property type="molecule type" value="Transcribed_RNA"/>
</dbReference>
<dbReference type="PANTHER" id="PTHR16116">
    <property type="entry name" value="ZINC FINGER PROTEIN 839"/>
    <property type="match status" value="1"/>
</dbReference>
<evidence type="ECO:0000313" key="5">
    <source>
        <dbReference type="EMBL" id="JAP62899.1"/>
    </source>
</evidence>
<accession>A0A0V0JB23</accession>
<evidence type="ECO:0000256" key="1">
    <source>
        <dbReference type="PROSITE-ProRule" id="PRU00042"/>
    </source>
</evidence>
<feature type="compositionally biased region" description="Acidic residues" evidence="2">
    <location>
        <begin position="213"/>
        <end position="226"/>
    </location>
</feature>
<feature type="compositionally biased region" description="Polar residues" evidence="2">
    <location>
        <begin position="857"/>
        <end position="868"/>
    </location>
</feature>
<reference evidence="5" key="1">
    <citation type="submission" date="2016-01" db="EMBL/GenBank/DDBJ databases">
        <title>Reference transcriptome for the parasite Schistocephalus solidus: insights into the molecular evolution of parasitism.</title>
        <authorList>
            <person name="Hebert F.O."/>
            <person name="Grambauer S."/>
            <person name="Barber I."/>
            <person name="Landry C.R."/>
            <person name="Aubin-Horth N."/>
        </authorList>
    </citation>
    <scope>NUCLEOTIDE SEQUENCE</scope>
</reference>
<feature type="region of interest" description="Disordered" evidence="2">
    <location>
        <begin position="692"/>
        <end position="718"/>
    </location>
</feature>
<dbReference type="PROSITE" id="PS50157">
    <property type="entry name" value="ZINC_FINGER_C2H2_2"/>
    <property type="match status" value="1"/>
</dbReference>
<dbReference type="AlphaFoldDB" id="A0A0V0JB23"/>
<dbReference type="PANTHER" id="PTHR16116:SF5">
    <property type="entry name" value="ZINC FINGER PROTEIN 839"/>
    <property type="match status" value="1"/>
</dbReference>
<keyword evidence="1" id="KW-0862">Zinc</keyword>
<protein>
    <submittedName>
        <fullName evidence="4">Zinc finger protein 839</fullName>
    </submittedName>
</protein>
<evidence type="ECO:0000256" key="2">
    <source>
        <dbReference type="SAM" id="MobiDB-lite"/>
    </source>
</evidence>
<feature type="domain" description="C2H2-type" evidence="3">
    <location>
        <begin position="305"/>
        <end position="335"/>
    </location>
</feature>
<name>A0A0V0JB23_SCHSO</name>
<organism evidence="5">
    <name type="scientific">Schistocephalus solidus</name>
    <name type="common">Tapeworm</name>
    <dbReference type="NCBI Taxonomy" id="70667"/>
    <lineage>
        <taxon>Eukaryota</taxon>
        <taxon>Metazoa</taxon>
        <taxon>Spiralia</taxon>
        <taxon>Lophotrochozoa</taxon>
        <taxon>Platyhelminthes</taxon>
        <taxon>Cestoda</taxon>
        <taxon>Eucestoda</taxon>
        <taxon>Diphyllobothriidea</taxon>
        <taxon>Diphyllobothriidae</taxon>
        <taxon>Schistocephalus</taxon>
    </lineage>
</organism>
<feature type="compositionally biased region" description="Polar residues" evidence="2">
    <location>
        <begin position="590"/>
        <end position="609"/>
    </location>
</feature>
<dbReference type="InterPro" id="IPR039946">
    <property type="entry name" value="ZN839"/>
</dbReference>
<dbReference type="Pfam" id="PF15961">
    <property type="entry name" value="DUF4764"/>
    <property type="match status" value="2"/>
</dbReference>
<dbReference type="InterPro" id="IPR013087">
    <property type="entry name" value="Znf_C2H2_type"/>
</dbReference>
<feature type="region of interest" description="Disordered" evidence="2">
    <location>
        <begin position="189"/>
        <end position="226"/>
    </location>
</feature>
<feature type="region of interest" description="Disordered" evidence="2">
    <location>
        <begin position="421"/>
        <end position="487"/>
    </location>
</feature>
<feature type="compositionally biased region" description="Basic and acidic residues" evidence="2">
    <location>
        <begin position="439"/>
        <end position="453"/>
    </location>
</feature>
<proteinExistence type="predicted"/>
<evidence type="ECO:0000313" key="4">
    <source>
        <dbReference type="EMBL" id="JAP40812.1"/>
    </source>
</evidence>
<dbReference type="InterPro" id="IPR031885">
    <property type="entry name" value="DUF4764"/>
</dbReference>
<evidence type="ECO:0000259" key="3">
    <source>
        <dbReference type="PROSITE" id="PS50157"/>
    </source>
</evidence>
<keyword evidence="1" id="KW-0479">Metal-binding</keyword>
<feature type="compositionally biased region" description="Basic and acidic residues" evidence="2">
    <location>
        <begin position="262"/>
        <end position="273"/>
    </location>
</feature>
<feature type="compositionally biased region" description="Basic residues" evidence="2">
    <location>
        <begin position="201"/>
        <end position="210"/>
    </location>
</feature>
<feature type="region of interest" description="Disordered" evidence="2">
    <location>
        <begin position="151"/>
        <end position="172"/>
    </location>
</feature>
<feature type="region of interest" description="Disordered" evidence="2">
    <location>
        <begin position="262"/>
        <end position="302"/>
    </location>
</feature>
<feature type="compositionally biased region" description="Polar residues" evidence="2">
    <location>
        <begin position="554"/>
        <end position="572"/>
    </location>
</feature>
<keyword evidence="1" id="KW-0863">Zinc-finger</keyword>
<dbReference type="GO" id="GO:0008270">
    <property type="term" value="F:zinc ion binding"/>
    <property type="evidence" value="ECO:0007669"/>
    <property type="project" value="UniProtKB-KW"/>
</dbReference>
<feature type="region of interest" description="Disordered" evidence="2">
    <location>
        <begin position="857"/>
        <end position="879"/>
    </location>
</feature>
<dbReference type="PROSITE" id="PS00028">
    <property type="entry name" value="ZINC_FINGER_C2H2_1"/>
    <property type="match status" value="1"/>
</dbReference>
<feature type="region of interest" description="Disordered" evidence="2">
    <location>
        <begin position="554"/>
        <end position="574"/>
    </location>
</feature>
<gene>
    <name evidence="4" type="primary">ZN839</name>
    <name evidence="5" type="ORF">TR120388</name>
</gene>
<dbReference type="SMART" id="SM00355">
    <property type="entry name" value="ZnF_C2H2"/>
    <property type="match status" value="1"/>
</dbReference>
<dbReference type="EMBL" id="GEEE01022413">
    <property type="protein sequence ID" value="JAP40812.1"/>
    <property type="molecule type" value="Transcribed_RNA"/>
</dbReference>
<feature type="region of interest" description="Disordered" evidence="2">
    <location>
        <begin position="590"/>
        <end position="641"/>
    </location>
</feature>